<feature type="region of interest" description="Disordered" evidence="1">
    <location>
        <begin position="220"/>
        <end position="242"/>
    </location>
</feature>
<feature type="non-terminal residue" evidence="3">
    <location>
        <position position="1"/>
    </location>
</feature>
<feature type="domain" description="E1" evidence="2">
    <location>
        <begin position="107"/>
        <end position="224"/>
    </location>
</feature>
<evidence type="ECO:0000256" key="1">
    <source>
        <dbReference type="SAM" id="MobiDB-lite"/>
    </source>
</evidence>
<feature type="non-terminal residue" evidence="3">
    <location>
        <position position="242"/>
    </location>
</feature>
<proteinExistence type="predicted"/>
<sequence length="242" mass="27530">TPSSFTPNVSFHIKPKVRNDGGPDTLFMGLTNADTGKVLKHPATYTHYIASGARWEQDWIVTLDQTTDLHARIEFGHLENSARVVDDTEDITIPVEAPPPPPPPVCSEGDRETLETCWDGSVKRERRCENGKWREYTYTCPTEPECTEGTEDILEYCPDGTVKRKRVCRNGTWVYSDYECLPEPECSEGDREVLEWCPDGYTAKRERICENGKWREYTYTCPPPPEEPPPEEPPPEEPPPEG</sequence>
<protein>
    <recommendedName>
        <fullName evidence="2">E1 domain-containing protein</fullName>
    </recommendedName>
</protein>
<evidence type="ECO:0000259" key="2">
    <source>
        <dbReference type="PROSITE" id="PS51869"/>
    </source>
</evidence>
<feature type="compositionally biased region" description="Acidic residues" evidence="1">
    <location>
        <begin position="228"/>
        <end position="242"/>
    </location>
</feature>
<dbReference type="AlphaFoldDB" id="X1J5E0"/>
<organism evidence="3">
    <name type="scientific">marine sediment metagenome</name>
    <dbReference type="NCBI Taxonomy" id="412755"/>
    <lineage>
        <taxon>unclassified sequences</taxon>
        <taxon>metagenomes</taxon>
        <taxon>ecological metagenomes</taxon>
    </lineage>
</organism>
<dbReference type="InterPro" id="IPR008154">
    <property type="entry name" value="Amyloid_glyco_extra"/>
</dbReference>
<accession>X1J5E0</accession>
<reference evidence="3" key="1">
    <citation type="journal article" date="2014" name="Front. Microbiol.">
        <title>High frequency of phylogenetically diverse reductive dehalogenase-homologous genes in deep subseafloor sedimentary metagenomes.</title>
        <authorList>
            <person name="Kawai M."/>
            <person name="Futagami T."/>
            <person name="Toyoda A."/>
            <person name="Takaki Y."/>
            <person name="Nishi S."/>
            <person name="Hori S."/>
            <person name="Arai W."/>
            <person name="Tsubouchi T."/>
            <person name="Morono Y."/>
            <person name="Uchiyama I."/>
            <person name="Ito T."/>
            <person name="Fujiyama A."/>
            <person name="Inagaki F."/>
            <person name="Takami H."/>
        </authorList>
    </citation>
    <scope>NUCLEOTIDE SEQUENCE</scope>
    <source>
        <strain evidence="3">Expedition CK06-06</strain>
    </source>
</reference>
<comment type="caution">
    <text evidence="3">The sequence shown here is derived from an EMBL/GenBank/DDBJ whole genome shotgun (WGS) entry which is preliminary data.</text>
</comment>
<dbReference type="PROSITE" id="PS51869">
    <property type="entry name" value="APP_E1"/>
    <property type="match status" value="1"/>
</dbReference>
<evidence type="ECO:0000313" key="3">
    <source>
        <dbReference type="EMBL" id="GAH89212.1"/>
    </source>
</evidence>
<gene>
    <name evidence="3" type="ORF">S03H2_60457</name>
</gene>
<dbReference type="EMBL" id="BARU01038960">
    <property type="protein sequence ID" value="GAH89212.1"/>
    <property type="molecule type" value="Genomic_DNA"/>
</dbReference>
<name>X1J5E0_9ZZZZ</name>